<dbReference type="Proteomes" id="UP000775547">
    <property type="component" value="Unassembled WGS sequence"/>
</dbReference>
<protein>
    <submittedName>
        <fullName evidence="1">Uncharacterized protein</fullName>
    </submittedName>
</protein>
<dbReference type="OrthoDB" id="3223751at2759"/>
<proteinExistence type="predicted"/>
<comment type="caution">
    <text evidence="1">The sequence shown here is derived from an EMBL/GenBank/DDBJ whole genome shotgun (WGS) entry which is preliminary data.</text>
</comment>
<organism evidence="1 2">
    <name type="scientific">Asterophora parasitica</name>
    <dbReference type="NCBI Taxonomy" id="117018"/>
    <lineage>
        <taxon>Eukaryota</taxon>
        <taxon>Fungi</taxon>
        <taxon>Dikarya</taxon>
        <taxon>Basidiomycota</taxon>
        <taxon>Agaricomycotina</taxon>
        <taxon>Agaricomycetes</taxon>
        <taxon>Agaricomycetidae</taxon>
        <taxon>Agaricales</taxon>
        <taxon>Tricholomatineae</taxon>
        <taxon>Lyophyllaceae</taxon>
        <taxon>Asterophora</taxon>
    </lineage>
</organism>
<keyword evidence="2" id="KW-1185">Reference proteome</keyword>
<sequence length="130" mass="15145">MVHLLKDPDGWISVLKLSNMWEMEKIRELAIDKLTSIRMIPVEKIVLAKEYHVPQWLRSGYQELVDRGEMPTTEEARKISFESATGIFQIRESTMRGRNYGNGSTFTVEGVFEAELVVEERWQKDHFTPS</sequence>
<dbReference type="EMBL" id="JABCKV010000257">
    <property type="protein sequence ID" value="KAG5641738.1"/>
    <property type="molecule type" value="Genomic_DNA"/>
</dbReference>
<accession>A0A9P7G160</accession>
<name>A0A9P7G160_9AGAR</name>
<reference evidence="1" key="2">
    <citation type="submission" date="2021-10" db="EMBL/GenBank/DDBJ databases">
        <title>Phylogenomics reveals ancestral predisposition of the termite-cultivated fungus Termitomyces towards a domesticated lifestyle.</title>
        <authorList>
            <person name="Auxier B."/>
            <person name="Grum-Grzhimaylo A."/>
            <person name="Cardenas M.E."/>
            <person name="Lodge J.D."/>
            <person name="Laessoe T."/>
            <person name="Pedersen O."/>
            <person name="Smith M.E."/>
            <person name="Kuyper T.W."/>
            <person name="Franco-Molano E.A."/>
            <person name="Baroni T.J."/>
            <person name="Aanen D.K."/>
        </authorList>
    </citation>
    <scope>NUCLEOTIDE SEQUENCE</scope>
    <source>
        <strain evidence="1">AP01</strain>
        <tissue evidence="1">Mycelium</tissue>
    </source>
</reference>
<evidence type="ECO:0000313" key="2">
    <source>
        <dbReference type="Proteomes" id="UP000775547"/>
    </source>
</evidence>
<reference evidence="1" key="1">
    <citation type="submission" date="2020-07" db="EMBL/GenBank/DDBJ databases">
        <authorList>
            <person name="Nieuwenhuis M."/>
            <person name="Van De Peppel L.J.J."/>
        </authorList>
    </citation>
    <scope>NUCLEOTIDE SEQUENCE</scope>
    <source>
        <strain evidence="1">AP01</strain>
        <tissue evidence="1">Mycelium</tissue>
    </source>
</reference>
<dbReference type="AlphaFoldDB" id="A0A9P7G160"/>
<gene>
    <name evidence="1" type="ORF">DXG03_004310</name>
</gene>
<evidence type="ECO:0000313" key="1">
    <source>
        <dbReference type="EMBL" id="KAG5641738.1"/>
    </source>
</evidence>